<accession>A0ABS8YQW7</accession>
<dbReference type="Proteomes" id="UP001199916">
    <property type="component" value="Unassembled WGS sequence"/>
</dbReference>
<keyword evidence="5" id="KW-1185">Reference proteome</keyword>
<dbReference type="Gene3D" id="1.10.10.60">
    <property type="entry name" value="Homeodomain-like"/>
    <property type="match status" value="2"/>
</dbReference>
<evidence type="ECO:0000256" key="1">
    <source>
        <dbReference type="ARBA" id="ARBA00023015"/>
    </source>
</evidence>
<protein>
    <submittedName>
        <fullName evidence="4">AraC family transcriptional regulator</fullName>
    </submittedName>
</protein>
<dbReference type="SUPFAM" id="SSF46689">
    <property type="entry name" value="Homeodomain-like"/>
    <property type="match status" value="2"/>
</dbReference>
<feature type="domain" description="HTH araC/xylS-type" evidence="3">
    <location>
        <begin position="55"/>
        <end position="153"/>
    </location>
</feature>
<evidence type="ECO:0000313" key="5">
    <source>
        <dbReference type="Proteomes" id="UP001199916"/>
    </source>
</evidence>
<dbReference type="PANTHER" id="PTHR47893">
    <property type="entry name" value="REGULATORY PROTEIN PCHR"/>
    <property type="match status" value="1"/>
</dbReference>
<organism evidence="4 5">
    <name type="scientific">Paenibacillus profundus</name>
    <dbReference type="NCBI Taxonomy" id="1173085"/>
    <lineage>
        <taxon>Bacteria</taxon>
        <taxon>Bacillati</taxon>
        <taxon>Bacillota</taxon>
        <taxon>Bacilli</taxon>
        <taxon>Bacillales</taxon>
        <taxon>Paenibacillaceae</taxon>
        <taxon>Paenibacillus</taxon>
    </lineage>
</organism>
<name>A0ABS8YQW7_9BACL</name>
<reference evidence="4 5" key="1">
    <citation type="submission" date="2021-11" db="EMBL/GenBank/DDBJ databases">
        <title>Draft genome sequence of Paenibacillus profundus YoMME, a new Gram-positive bacteria with exoelectrogenic properties.</title>
        <authorList>
            <person name="Hubenova Y."/>
            <person name="Hubenova E."/>
            <person name="Manasiev Y."/>
            <person name="Peykov S."/>
            <person name="Mitov M."/>
        </authorList>
    </citation>
    <scope>NUCLEOTIDE SEQUENCE [LARGE SCALE GENOMIC DNA]</scope>
    <source>
        <strain evidence="4 5">YoMME</strain>
    </source>
</reference>
<evidence type="ECO:0000256" key="2">
    <source>
        <dbReference type="ARBA" id="ARBA00023163"/>
    </source>
</evidence>
<dbReference type="InterPro" id="IPR053142">
    <property type="entry name" value="PchR_regulatory_protein"/>
</dbReference>
<comment type="caution">
    <text evidence="4">The sequence shown here is derived from an EMBL/GenBank/DDBJ whole genome shotgun (WGS) entry which is preliminary data.</text>
</comment>
<proteinExistence type="predicted"/>
<evidence type="ECO:0000313" key="4">
    <source>
        <dbReference type="EMBL" id="MCE5172740.1"/>
    </source>
</evidence>
<keyword evidence="2" id="KW-0804">Transcription</keyword>
<dbReference type="Pfam" id="PF12833">
    <property type="entry name" value="HTH_18"/>
    <property type="match status" value="1"/>
</dbReference>
<dbReference type="SMART" id="SM00342">
    <property type="entry name" value="HTH_ARAC"/>
    <property type="match status" value="1"/>
</dbReference>
<sequence length="160" mass="18513">MDLEILRCKYTGKLKQMYLEAKVLEMIVVCLHELESVKSGPLPRHGRESDLESLQRAKAILDNNIAAPPTLSLLAQCVHMNEHKLKQGFKQLFGMPVYAYVLDRRMTKAKYLLEMEQLRVGEVAEHIGYSSNQHFTRAFYKKFVCNPSDCLKRRDVVELQ</sequence>
<evidence type="ECO:0000259" key="3">
    <source>
        <dbReference type="PROSITE" id="PS01124"/>
    </source>
</evidence>
<gene>
    <name evidence="4" type="ORF">LQV63_26065</name>
</gene>
<dbReference type="PROSITE" id="PS01124">
    <property type="entry name" value="HTH_ARAC_FAMILY_2"/>
    <property type="match status" value="1"/>
</dbReference>
<dbReference type="RefSeq" id="WP_233698816.1">
    <property type="nucleotide sequence ID" value="NZ_JAJNBZ010000033.1"/>
</dbReference>
<dbReference type="EMBL" id="JAJNBZ010000033">
    <property type="protein sequence ID" value="MCE5172740.1"/>
    <property type="molecule type" value="Genomic_DNA"/>
</dbReference>
<keyword evidence="1" id="KW-0805">Transcription regulation</keyword>
<dbReference type="PANTHER" id="PTHR47893:SF1">
    <property type="entry name" value="REGULATORY PROTEIN PCHR"/>
    <property type="match status" value="1"/>
</dbReference>
<dbReference type="InterPro" id="IPR009057">
    <property type="entry name" value="Homeodomain-like_sf"/>
</dbReference>
<dbReference type="InterPro" id="IPR018060">
    <property type="entry name" value="HTH_AraC"/>
</dbReference>